<gene>
    <name evidence="2" type="ORF">H7965_18605</name>
</gene>
<name>A0A9X0UEZ7_9PROT</name>
<keyword evidence="1" id="KW-0472">Membrane</keyword>
<reference evidence="2" key="1">
    <citation type="submission" date="2020-08" db="EMBL/GenBank/DDBJ databases">
        <authorList>
            <person name="Hu Y."/>
            <person name="Nguyen S.V."/>
            <person name="Li F."/>
            <person name="Fanning S."/>
        </authorList>
    </citation>
    <scope>NUCLEOTIDE SEQUENCE</scope>
    <source>
        <strain evidence="2">SYSU D8009</strain>
    </source>
</reference>
<dbReference type="Proteomes" id="UP000600101">
    <property type="component" value="Unassembled WGS sequence"/>
</dbReference>
<sequence length="334" mass="37340">MCAAILFGLGRSWRAQVARCAFTRFNLAFAAALAAFLLLGGAGLNLLDRAGRLPAPPLTATNCIDEKFSFMRDHVDMAPGLIAIGSSVTWRNLDFSVLGEPGLAALRPLNAAPCFLHVNETAYLTRFYLNNMPSVETVLSVFAMRDFEACEGDGAFFDATTARRYMFDRWPGGPLYFMNFRPMLFFRDAWHLPTMRSGADQTRTLEMDPWGSGPIALNPPKIGGNLVIAEACFEHLERLQRDMAARNVRWIVVLLPPMQAWLNAYDRDGERDRAWRAEVARRLTAESVTLLDAREGFPVQDSQFTDPAHFQWSAVSAFTRWIFSRAHLPGVPAS</sequence>
<evidence type="ECO:0000313" key="3">
    <source>
        <dbReference type="Proteomes" id="UP000600101"/>
    </source>
</evidence>
<keyword evidence="1" id="KW-0812">Transmembrane</keyword>
<dbReference type="EMBL" id="JACOMF010000026">
    <property type="protein sequence ID" value="MBC4017323.1"/>
    <property type="molecule type" value="Genomic_DNA"/>
</dbReference>
<protein>
    <recommendedName>
        <fullName evidence="4">DUF1574 domain-containing protein</fullName>
    </recommendedName>
</protein>
<keyword evidence="3" id="KW-1185">Reference proteome</keyword>
<evidence type="ECO:0000256" key="1">
    <source>
        <dbReference type="SAM" id="Phobius"/>
    </source>
</evidence>
<feature type="transmembrane region" description="Helical" evidence="1">
    <location>
        <begin position="27"/>
        <end position="47"/>
    </location>
</feature>
<organism evidence="2 3">
    <name type="scientific">Siccirubricoccus deserti</name>
    <dbReference type="NCBI Taxonomy" id="2013562"/>
    <lineage>
        <taxon>Bacteria</taxon>
        <taxon>Pseudomonadati</taxon>
        <taxon>Pseudomonadota</taxon>
        <taxon>Alphaproteobacteria</taxon>
        <taxon>Acetobacterales</taxon>
        <taxon>Roseomonadaceae</taxon>
        <taxon>Siccirubricoccus</taxon>
    </lineage>
</organism>
<proteinExistence type="predicted"/>
<evidence type="ECO:0008006" key="4">
    <source>
        <dbReference type="Google" id="ProtNLM"/>
    </source>
</evidence>
<dbReference type="RefSeq" id="WP_186772087.1">
    <property type="nucleotide sequence ID" value="NZ_JACOMF010000026.1"/>
</dbReference>
<accession>A0A9X0UEZ7</accession>
<dbReference type="AlphaFoldDB" id="A0A9X0UEZ7"/>
<comment type="caution">
    <text evidence="2">The sequence shown here is derived from an EMBL/GenBank/DDBJ whole genome shotgun (WGS) entry which is preliminary data.</text>
</comment>
<keyword evidence="1" id="KW-1133">Transmembrane helix</keyword>
<evidence type="ECO:0000313" key="2">
    <source>
        <dbReference type="EMBL" id="MBC4017323.1"/>
    </source>
</evidence>